<dbReference type="GO" id="GO:0004519">
    <property type="term" value="F:endonuclease activity"/>
    <property type="evidence" value="ECO:0007669"/>
    <property type="project" value="UniProtKB-KW"/>
</dbReference>
<dbReference type="WBParaSite" id="TMUE_2000009156.1">
    <property type="protein sequence ID" value="TMUE_2000009156.1"/>
    <property type="gene ID" value="WBGene00300533"/>
</dbReference>
<keyword evidence="8" id="KW-1185">Reference proteome</keyword>
<evidence type="ECO:0000256" key="3">
    <source>
        <dbReference type="ARBA" id="ARBA00022722"/>
    </source>
</evidence>
<evidence type="ECO:0000259" key="7">
    <source>
        <dbReference type="Pfam" id="PF17917"/>
    </source>
</evidence>
<evidence type="ECO:0000256" key="4">
    <source>
        <dbReference type="ARBA" id="ARBA00022759"/>
    </source>
</evidence>
<name>A0A5S6QP78_TRIMR</name>
<dbReference type="FunFam" id="3.10.20.370:FF:000001">
    <property type="entry name" value="Retrovirus-related Pol polyprotein from transposon 17.6-like protein"/>
    <property type="match status" value="1"/>
</dbReference>
<keyword evidence="4" id="KW-0255">Endonuclease</keyword>
<proteinExistence type="predicted"/>
<dbReference type="GO" id="GO:0016787">
    <property type="term" value="F:hydrolase activity"/>
    <property type="evidence" value="ECO:0007669"/>
    <property type="project" value="UniProtKB-KW"/>
</dbReference>
<evidence type="ECO:0000256" key="5">
    <source>
        <dbReference type="ARBA" id="ARBA00022801"/>
    </source>
</evidence>
<evidence type="ECO:0000256" key="2">
    <source>
        <dbReference type="ARBA" id="ARBA00022695"/>
    </source>
</evidence>
<keyword evidence="3" id="KW-0540">Nuclease</keyword>
<reference evidence="9" key="1">
    <citation type="submission" date="2019-12" db="UniProtKB">
        <authorList>
            <consortium name="WormBaseParasite"/>
        </authorList>
    </citation>
    <scope>IDENTIFICATION</scope>
</reference>
<keyword evidence="5" id="KW-0378">Hydrolase</keyword>
<sequence>MAPLYDLLEETALKRWGSEPDTSFSRIKTSVSSSLCPAHYVPERPLVITCDASFVGIGAILSHVNSDGTEQPIYFASRRLHLSERNYAQTAREDLAIVFAMHHKFRCFVLDRKFTVYTDHKPLLGLLQQGKPIKDCMSPRMMPWSLFLSNCDYELRYRRGKLMAPADVLSRMPLDEDSGRVEPFPP</sequence>
<dbReference type="GO" id="GO:0003964">
    <property type="term" value="F:RNA-directed DNA polymerase activity"/>
    <property type="evidence" value="ECO:0007669"/>
    <property type="project" value="UniProtKB-KW"/>
</dbReference>
<evidence type="ECO:0000256" key="6">
    <source>
        <dbReference type="ARBA" id="ARBA00022918"/>
    </source>
</evidence>
<keyword evidence="6" id="KW-0695">RNA-directed DNA polymerase</keyword>
<keyword evidence="1" id="KW-0808">Transferase</keyword>
<dbReference type="CDD" id="cd09274">
    <property type="entry name" value="RNase_HI_RT_Ty3"/>
    <property type="match status" value="1"/>
</dbReference>
<dbReference type="Proteomes" id="UP000046395">
    <property type="component" value="Unassembled WGS sequence"/>
</dbReference>
<dbReference type="InterPro" id="IPR043502">
    <property type="entry name" value="DNA/RNA_pol_sf"/>
</dbReference>
<organism evidence="8 9">
    <name type="scientific">Trichuris muris</name>
    <name type="common">Mouse whipworm</name>
    <dbReference type="NCBI Taxonomy" id="70415"/>
    <lineage>
        <taxon>Eukaryota</taxon>
        <taxon>Metazoa</taxon>
        <taxon>Ecdysozoa</taxon>
        <taxon>Nematoda</taxon>
        <taxon>Enoplea</taxon>
        <taxon>Dorylaimia</taxon>
        <taxon>Trichinellida</taxon>
        <taxon>Trichuridae</taxon>
        <taxon>Trichuris</taxon>
    </lineage>
</organism>
<evidence type="ECO:0000256" key="1">
    <source>
        <dbReference type="ARBA" id="ARBA00022679"/>
    </source>
</evidence>
<dbReference type="AlphaFoldDB" id="A0A5S6QP78"/>
<accession>A0A5S6QP78</accession>
<keyword evidence="2" id="KW-0548">Nucleotidyltransferase</keyword>
<dbReference type="PANTHER" id="PTHR37984">
    <property type="entry name" value="PROTEIN CBG26694"/>
    <property type="match status" value="1"/>
</dbReference>
<dbReference type="Pfam" id="PF17917">
    <property type="entry name" value="RT_RNaseH"/>
    <property type="match status" value="1"/>
</dbReference>
<evidence type="ECO:0000313" key="9">
    <source>
        <dbReference type="WBParaSite" id="TMUE_2000009156.1"/>
    </source>
</evidence>
<feature type="domain" description="Reverse transcriptase RNase H-like" evidence="7">
    <location>
        <begin position="42"/>
        <end position="150"/>
    </location>
</feature>
<dbReference type="SUPFAM" id="SSF56672">
    <property type="entry name" value="DNA/RNA polymerases"/>
    <property type="match status" value="1"/>
</dbReference>
<dbReference type="InterPro" id="IPR050951">
    <property type="entry name" value="Retrovirus_Pol_polyprotein"/>
</dbReference>
<protein>
    <submittedName>
        <fullName evidence="9">RT_RNaseH domain-containing protein</fullName>
    </submittedName>
</protein>
<dbReference type="PANTHER" id="PTHR37984:SF5">
    <property type="entry name" value="PROTEIN NYNRIN-LIKE"/>
    <property type="match status" value="1"/>
</dbReference>
<dbReference type="InterPro" id="IPR041373">
    <property type="entry name" value="RT_RNaseH"/>
</dbReference>
<dbReference type="STRING" id="70415.A0A5S6QP78"/>
<evidence type="ECO:0000313" key="8">
    <source>
        <dbReference type="Proteomes" id="UP000046395"/>
    </source>
</evidence>